<dbReference type="CDD" id="cd00093">
    <property type="entry name" value="HTH_XRE"/>
    <property type="match status" value="1"/>
</dbReference>
<dbReference type="InterPro" id="IPR001387">
    <property type="entry name" value="Cro/C1-type_HTH"/>
</dbReference>
<dbReference type="NCBIfam" id="TIGR02607">
    <property type="entry name" value="antidote_HigA"/>
    <property type="match status" value="1"/>
</dbReference>
<dbReference type="SUPFAM" id="SSF47413">
    <property type="entry name" value="lambda repressor-like DNA-binding domains"/>
    <property type="match status" value="1"/>
</dbReference>
<dbReference type="PANTHER" id="PTHR36924:SF1">
    <property type="entry name" value="ANTITOXIN HIGA-1"/>
    <property type="match status" value="1"/>
</dbReference>
<evidence type="ECO:0000313" key="2">
    <source>
        <dbReference type="EMBL" id="MBO1862612.1"/>
    </source>
</evidence>
<evidence type="ECO:0000256" key="1">
    <source>
        <dbReference type="ARBA" id="ARBA00023125"/>
    </source>
</evidence>
<dbReference type="GO" id="GO:0003677">
    <property type="term" value="F:DNA binding"/>
    <property type="evidence" value="ECO:0007669"/>
    <property type="project" value="UniProtKB-KW"/>
</dbReference>
<name>A0A939RY81_9BRAD</name>
<keyword evidence="1" id="KW-0238">DNA-binding</keyword>
<dbReference type="KEGG" id="bban:J4G43_015305"/>
<dbReference type="AlphaFoldDB" id="A0A939RY81"/>
<dbReference type="Gene3D" id="1.10.260.40">
    <property type="entry name" value="lambda repressor-like DNA-binding domains"/>
    <property type="match status" value="1"/>
</dbReference>
<dbReference type="InterPro" id="IPR010982">
    <property type="entry name" value="Lambda_DNA-bd_dom_sf"/>
</dbReference>
<dbReference type="EMBL" id="CP086136">
    <property type="protein sequence ID" value="UEM15448.1"/>
    <property type="molecule type" value="Genomic_DNA"/>
</dbReference>
<dbReference type="PANTHER" id="PTHR36924">
    <property type="entry name" value="ANTITOXIN HIGA-1"/>
    <property type="match status" value="1"/>
</dbReference>
<dbReference type="EMBL" id="JAGEMI010000001">
    <property type="protein sequence ID" value="MBO1862612.1"/>
    <property type="molecule type" value="Genomic_DNA"/>
</dbReference>
<accession>A0A939RY81</accession>
<reference evidence="3 4" key="2">
    <citation type="journal article" date="2022" name="Int. J. Syst. Evol. Microbiol.">
        <title>Strains of Bradyrhizobium barranii sp. nov. associated with legumes native to Canada are symbionts of soybeans and belong to different subspecies (subsp. barranii subsp. nov. and subsp. apii subsp. nov.) and symbiovars (sv. glycinearum and sv. septentrionale).</title>
        <authorList>
            <person name="Bromfield E.S.P."/>
            <person name="Cloutier S."/>
            <person name="Wasai-Hara S."/>
            <person name="Minamisawa K."/>
        </authorList>
    </citation>
    <scope>NUCLEOTIDE SEQUENCE [LARGE SCALE GENOMIC DNA]</scope>
    <source>
        <strain evidence="3 4">144S4</strain>
    </source>
</reference>
<dbReference type="RefSeq" id="WP_208085266.1">
    <property type="nucleotide sequence ID" value="NZ_CP086136.1"/>
</dbReference>
<organism evidence="2">
    <name type="scientific">Bradyrhizobium barranii subsp. barranii</name>
    <dbReference type="NCBI Taxonomy" id="2823807"/>
    <lineage>
        <taxon>Bacteria</taxon>
        <taxon>Pseudomonadati</taxon>
        <taxon>Pseudomonadota</taxon>
        <taxon>Alphaproteobacteria</taxon>
        <taxon>Hyphomicrobiales</taxon>
        <taxon>Nitrobacteraceae</taxon>
        <taxon>Bradyrhizobium</taxon>
        <taxon>Bradyrhizobium barranii</taxon>
    </lineage>
</organism>
<gene>
    <name evidence="3" type="ORF">J4G43_015305</name>
    <name evidence="2" type="ORF">J4G43_17415</name>
</gene>
<reference evidence="2" key="1">
    <citation type="submission" date="2021-03" db="EMBL/GenBank/DDBJ databases">
        <title>Whole Genome Sequence of Bradyrhizobium sp. Strain 144S4.</title>
        <authorList>
            <person name="Bromfield E.S.P."/>
            <person name="Cloutier S."/>
        </authorList>
    </citation>
    <scope>NUCLEOTIDE SEQUENCE [LARGE SCALE GENOMIC DNA]</scope>
    <source>
        <strain evidence="2">144S4</strain>
    </source>
</reference>
<dbReference type="Proteomes" id="UP000664702">
    <property type="component" value="Chromosome"/>
</dbReference>
<dbReference type="InterPro" id="IPR013430">
    <property type="entry name" value="Toxin_antidote_HigA"/>
</dbReference>
<evidence type="ECO:0000313" key="4">
    <source>
        <dbReference type="Proteomes" id="UP000664702"/>
    </source>
</evidence>
<protein>
    <submittedName>
        <fullName evidence="2">HigA family addiction module antidote protein</fullName>
    </submittedName>
    <submittedName>
        <fullName evidence="3">HigA family addiction module antitoxin</fullName>
    </submittedName>
</protein>
<sequence>MAQQKAKRAPNRCPSHPGAVLDDILQDIRKSKTEIAEALGISRQHLHDILAEKKSVSPNVAARIGKLVGNGPAIWLRLQAAHDAWHAEREVDVSEIKTLEPA</sequence>
<evidence type="ECO:0000313" key="3">
    <source>
        <dbReference type="EMBL" id="UEM15448.1"/>
    </source>
</evidence>
<proteinExistence type="predicted"/>